<organism evidence="2 3">
    <name type="scientific">Brachybacterium alimentarium</name>
    <dbReference type="NCBI Taxonomy" id="47845"/>
    <lineage>
        <taxon>Bacteria</taxon>
        <taxon>Bacillati</taxon>
        <taxon>Actinomycetota</taxon>
        <taxon>Actinomycetes</taxon>
        <taxon>Micrococcales</taxon>
        <taxon>Dermabacteraceae</taxon>
        <taxon>Brachybacterium</taxon>
    </lineage>
</organism>
<feature type="transmembrane region" description="Helical" evidence="1">
    <location>
        <begin position="439"/>
        <end position="462"/>
    </location>
</feature>
<feature type="transmembrane region" description="Helical" evidence="1">
    <location>
        <begin position="105"/>
        <end position="126"/>
    </location>
</feature>
<feature type="transmembrane region" description="Helical" evidence="1">
    <location>
        <begin position="192"/>
        <end position="214"/>
    </location>
</feature>
<feature type="transmembrane region" description="Helical" evidence="1">
    <location>
        <begin position="303"/>
        <end position="320"/>
    </location>
</feature>
<gene>
    <name evidence="2" type="ORF">CIK66_09945</name>
</gene>
<dbReference type="Pfam" id="PF20176">
    <property type="entry name" value="DUF6541"/>
    <property type="match status" value="1"/>
</dbReference>
<feature type="transmembrane region" description="Helical" evidence="1">
    <location>
        <begin position="65"/>
        <end position="84"/>
    </location>
</feature>
<keyword evidence="1" id="KW-1133">Transmembrane helix</keyword>
<feature type="transmembrane region" description="Helical" evidence="1">
    <location>
        <begin position="369"/>
        <end position="389"/>
    </location>
</feature>
<feature type="transmembrane region" description="Helical" evidence="1">
    <location>
        <begin position="279"/>
        <end position="297"/>
    </location>
</feature>
<feature type="transmembrane region" description="Helical" evidence="1">
    <location>
        <begin position="252"/>
        <end position="272"/>
    </location>
</feature>
<evidence type="ECO:0000313" key="2">
    <source>
        <dbReference type="EMBL" id="PCC39194.1"/>
    </source>
</evidence>
<evidence type="ECO:0000256" key="1">
    <source>
        <dbReference type="SAM" id="Phobius"/>
    </source>
</evidence>
<sequence>MTALLAALALLVAILVVLAAAYLPGYVAVRALGGSRLLSLALAPTFAAAIAGISAILVAPLGLRWSLLPFLLGSAALVALAFGLRRLGAQLPSTVLDGRLMPRRAVPWGGAWLVGSVAIAVVPIALQAGRPGAVLERWDALYHLSALERIREVGDASSLHVGSISNTSGDPSFYPAAFHALAALVPWGPTPVVLNGAVLALAVLPWILGIALLARVLFRDVPWAPFAAGITAALIPAAPLDLWVHLSPTPNLCGFAALPGALAAAAALWTALLPRFAPGATAAALFAVGLAGAGLGLLHPNVAVTALILLAVLTAVTGAPSWRARPLLVVAPVLALLPVVLLTFTPLGSQVTGFSGGLVIEWWRALGEIGLGLLTVWPMALGVVIAALWWPGLVTTFRRPAVRWVAVAWVVVAVIYLDAALDSPLGLSAIYYRGQDRVAMPLAMLSCVLVVPGLQAWTRLFGPQRADGRRPRPSTPIVVVLVAGALIASLASIPTRSDNAAKNFALDYPGRGRFLQADELALFQEYVPQMDHGGTVLASPFSGAAHLYAMYGQDVRLPVAGMAYTDLDRELLYATKDAATNPASCRTLQENGIRYVYQERLPYSVHSTSDAVNLAGRDLGVVLFETEHSRMIEIDCDPGDGGDASS</sequence>
<keyword evidence="1" id="KW-0472">Membrane</keyword>
<proteinExistence type="predicted"/>
<dbReference type="InterPro" id="IPR046671">
    <property type="entry name" value="DUF6541"/>
</dbReference>
<accession>A0A2A3YIS6</accession>
<dbReference type="AlphaFoldDB" id="A0A2A3YIS6"/>
<reference evidence="2 3" key="1">
    <citation type="journal article" date="2017" name="Elife">
        <title>Extensive horizontal gene transfer in cheese-associated bacteria.</title>
        <authorList>
            <person name="Bonham K.S."/>
            <person name="Wolfe B.E."/>
            <person name="Dutton R.J."/>
        </authorList>
    </citation>
    <scope>NUCLEOTIDE SEQUENCE [LARGE SCALE GENOMIC DNA]</scope>
    <source>
        <strain evidence="2 3">341_9</strain>
    </source>
</reference>
<dbReference type="EMBL" id="NRGR01000016">
    <property type="protein sequence ID" value="PCC39194.1"/>
    <property type="molecule type" value="Genomic_DNA"/>
</dbReference>
<keyword evidence="1" id="KW-0812">Transmembrane</keyword>
<feature type="transmembrane region" description="Helical" evidence="1">
    <location>
        <begin position="401"/>
        <end position="419"/>
    </location>
</feature>
<dbReference type="OrthoDB" id="3169698at2"/>
<keyword evidence="3" id="KW-1185">Reference proteome</keyword>
<dbReference type="Proteomes" id="UP000218598">
    <property type="component" value="Unassembled WGS sequence"/>
</dbReference>
<name>A0A2A3YIS6_9MICO</name>
<dbReference type="RefSeq" id="WP_096197153.1">
    <property type="nucleotide sequence ID" value="NZ_JBQQHC010000019.1"/>
</dbReference>
<evidence type="ECO:0000313" key="3">
    <source>
        <dbReference type="Proteomes" id="UP000218598"/>
    </source>
</evidence>
<feature type="transmembrane region" description="Helical" evidence="1">
    <location>
        <begin position="6"/>
        <end position="25"/>
    </location>
</feature>
<feature type="transmembrane region" description="Helical" evidence="1">
    <location>
        <begin position="327"/>
        <end position="349"/>
    </location>
</feature>
<evidence type="ECO:0008006" key="4">
    <source>
        <dbReference type="Google" id="ProtNLM"/>
    </source>
</evidence>
<comment type="caution">
    <text evidence="2">The sequence shown here is derived from an EMBL/GenBank/DDBJ whole genome shotgun (WGS) entry which is preliminary data.</text>
</comment>
<feature type="transmembrane region" description="Helical" evidence="1">
    <location>
        <begin position="37"/>
        <end position="59"/>
    </location>
</feature>
<feature type="transmembrane region" description="Helical" evidence="1">
    <location>
        <begin position="474"/>
        <end position="493"/>
    </location>
</feature>
<protein>
    <recommendedName>
        <fullName evidence="4">4-amino-4-deoxy-L-arabinose transferase</fullName>
    </recommendedName>
</protein>
<feature type="transmembrane region" description="Helical" evidence="1">
    <location>
        <begin position="226"/>
        <end position="246"/>
    </location>
</feature>